<protein>
    <submittedName>
        <fullName evidence="1">Jag N-terminal domain-containing protein</fullName>
    </submittedName>
</protein>
<accession>A0AC61MTG5</accession>
<name>A0AC61MTG5_9FIRM</name>
<evidence type="ECO:0000313" key="1">
    <source>
        <dbReference type="EMBL" id="QQK08917.1"/>
    </source>
</evidence>
<dbReference type="EMBL" id="CP066744">
    <property type="protein sequence ID" value="QQK08917.1"/>
    <property type="molecule type" value="Genomic_DNA"/>
</dbReference>
<proteinExistence type="predicted"/>
<organism evidence="1 2">
    <name type="scientific">Miniphocaeibacter halophilus</name>
    <dbReference type="NCBI Taxonomy" id="2931922"/>
    <lineage>
        <taxon>Bacteria</taxon>
        <taxon>Bacillati</taxon>
        <taxon>Bacillota</taxon>
        <taxon>Tissierellia</taxon>
        <taxon>Tissierellales</taxon>
        <taxon>Peptoniphilaceae</taxon>
        <taxon>Miniphocaeibacter</taxon>
    </lineage>
</organism>
<reference evidence="1 2" key="1">
    <citation type="journal article" date="2022" name="Int. J. Syst. Evol. Microbiol.">
        <title>Miniphocaeibacter halophilus sp. nov., an ammonium-tolerant acetate-producing bacterium isolated from a biogas system.</title>
        <authorList>
            <person name="Schnurer A."/>
            <person name="Singh A."/>
            <person name="Bi S."/>
            <person name="Qiao W."/>
            <person name="Westerholm M."/>
        </authorList>
    </citation>
    <scope>NUCLEOTIDE SEQUENCE [LARGE SCALE GENOMIC DNA]</scope>
    <source>
        <strain evidence="1 2">AMB_01</strain>
    </source>
</reference>
<keyword evidence="2" id="KW-1185">Reference proteome</keyword>
<evidence type="ECO:0000313" key="2">
    <source>
        <dbReference type="Proteomes" id="UP000595814"/>
    </source>
</evidence>
<dbReference type="Proteomes" id="UP000595814">
    <property type="component" value="Chromosome"/>
</dbReference>
<sequence length="288" mass="33246">MKSTVKVAKTVEEAVNLAIKELNCTKEEAIVEILEEPKSGFFGLIGSKDAVVKVSCEENIEELLNEVTSPNFSTKEKKEEKKEEVIVEEINTVIEEEIIVEEISEKERKKDIRKERKKEDSIQKDLEIDSLTKEEIKVKTKEFLNDIVSKMGIKANIETFNDENFTRFNIVPENDGDIGIVIGKRGETLDAIQYLVNLVANRNSKEYMRISVDSNNYREKRIRSLESLAVKMANKAKKYNRNMKLEPMNPYERRIIHSALQNVSGVYTVSEGDEPYRRVIIKIKRKKK</sequence>
<gene>
    <name evidence="1" type="ORF">JFY71_05105</name>
</gene>